<dbReference type="RefSeq" id="XP_018075594.1">
    <property type="nucleotide sequence ID" value="XM_018214379.1"/>
</dbReference>
<dbReference type="InterPro" id="IPR012677">
    <property type="entry name" value="Nucleotide-bd_a/b_plait_sf"/>
</dbReference>
<dbReference type="GO" id="GO:0030422">
    <property type="term" value="P:siRNA processing"/>
    <property type="evidence" value="ECO:0007669"/>
    <property type="project" value="TreeGrafter"/>
</dbReference>
<dbReference type="GeneID" id="28824105"/>
<evidence type="ECO:0000313" key="6">
    <source>
        <dbReference type="Proteomes" id="UP000070700"/>
    </source>
</evidence>
<keyword evidence="2" id="KW-0808">Transferase</keyword>
<dbReference type="GO" id="GO:0003723">
    <property type="term" value="F:RNA binding"/>
    <property type="evidence" value="ECO:0007669"/>
    <property type="project" value="UniProtKB-UniRule"/>
</dbReference>
<comment type="similarity">
    <text evidence="2">Belongs to the RdRP family.</text>
</comment>
<dbReference type="InParanoid" id="A0A194XMC2"/>
<dbReference type="PANTHER" id="PTHR23079:SF17">
    <property type="entry name" value="RNA-DEPENDENT RNA POLYMERASE"/>
    <property type="match status" value="1"/>
</dbReference>
<accession>A0A194XMC2</accession>
<evidence type="ECO:0000256" key="2">
    <source>
        <dbReference type="RuleBase" id="RU363098"/>
    </source>
</evidence>
<dbReference type="PANTHER" id="PTHR23079">
    <property type="entry name" value="RNA-DEPENDENT RNA POLYMERASE"/>
    <property type="match status" value="1"/>
</dbReference>
<reference evidence="5 6" key="1">
    <citation type="submission" date="2015-10" db="EMBL/GenBank/DDBJ databases">
        <title>Full genome of DAOMC 229536 Phialocephala scopiformis, a fungal endophyte of spruce producing the potent anti-insectan compound rugulosin.</title>
        <authorList>
            <consortium name="DOE Joint Genome Institute"/>
            <person name="Walker A.K."/>
            <person name="Frasz S.L."/>
            <person name="Seifert K.A."/>
            <person name="Miller J.D."/>
            <person name="Mondo S.J."/>
            <person name="Labutti K."/>
            <person name="Lipzen A."/>
            <person name="Dockter R."/>
            <person name="Kennedy M."/>
            <person name="Grigoriev I.V."/>
            <person name="Spatafora J.W."/>
        </authorList>
    </citation>
    <scope>NUCLEOTIDE SEQUENCE [LARGE SCALE GENOMIC DNA]</scope>
    <source>
        <strain evidence="5 6">CBS 120377</strain>
    </source>
</reference>
<gene>
    <name evidence="5" type="ORF">LY89DRAFT_681821</name>
</gene>
<comment type="catalytic activity">
    <reaction evidence="2">
        <text>RNA(n) + a ribonucleoside 5'-triphosphate = RNA(n+1) + diphosphate</text>
        <dbReference type="Rhea" id="RHEA:21248"/>
        <dbReference type="Rhea" id="RHEA-COMP:14527"/>
        <dbReference type="Rhea" id="RHEA-COMP:17342"/>
        <dbReference type="ChEBI" id="CHEBI:33019"/>
        <dbReference type="ChEBI" id="CHEBI:61557"/>
        <dbReference type="ChEBI" id="CHEBI:140395"/>
        <dbReference type="EC" id="2.7.7.48"/>
    </reaction>
</comment>
<dbReference type="Proteomes" id="UP000070700">
    <property type="component" value="Unassembled WGS sequence"/>
</dbReference>
<dbReference type="GO" id="GO:0031380">
    <property type="term" value="C:nuclear RNA-directed RNA polymerase complex"/>
    <property type="evidence" value="ECO:0007669"/>
    <property type="project" value="TreeGrafter"/>
</dbReference>
<dbReference type="KEGG" id="psco:LY89DRAFT_681821"/>
<dbReference type="EMBL" id="KQ947408">
    <property type="protein sequence ID" value="KUJ21239.1"/>
    <property type="molecule type" value="Genomic_DNA"/>
</dbReference>
<dbReference type="EC" id="2.7.7.48" evidence="2"/>
<keyword evidence="1 2" id="KW-0694">RNA-binding</keyword>
<dbReference type="InterPro" id="IPR035979">
    <property type="entry name" value="RBD_domain_sf"/>
</dbReference>
<dbReference type="InterPro" id="IPR000504">
    <property type="entry name" value="RRM_dom"/>
</dbReference>
<name>A0A194XMC2_MOLSC</name>
<evidence type="ECO:0000313" key="5">
    <source>
        <dbReference type="EMBL" id="KUJ21239.1"/>
    </source>
</evidence>
<feature type="domain" description="RRM" evidence="4">
    <location>
        <begin position="1"/>
        <end position="85"/>
    </location>
</feature>
<dbReference type="Pfam" id="PF00076">
    <property type="entry name" value="RRM_1"/>
    <property type="match status" value="1"/>
</dbReference>
<dbReference type="OrthoDB" id="6513042at2759"/>
<evidence type="ECO:0000259" key="4">
    <source>
        <dbReference type="PROSITE" id="PS50102"/>
    </source>
</evidence>
<dbReference type="AlphaFoldDB" id="A0A194XMC2"/>
<dbReference type="SUPFAM" id="SSF54928">
    <property type="entry name" value="RNA-binding domain, RBD"/>
    <property type="match status" value="1"/>
</dbReference>
<dbReference type="PROSITE" id="PS50102">
    <property type="entry name" value="RRM"/>
    <property type="match status" value="1"/>
</dbReference>
<feature type="coiled-coil region" evidence="3">
    <location>
        <begin position="383"/>
        <end position="410"/>
    </location>
</feature>
<sequence length="1203" mass="136411">MEVFVRDVPEQVTEKGLRNLLQPYMRTLKIEIFHCTKQQQKRFAFLVFLTAEDGNRFLQHYGQQKPSRNAPNGPVFKPKIQILRVTIFCGVSNKPPNPHILRSLEKEQKDRKAKSKTAPSENSKLPARKDFPVLSVSCGVWGYADTDLVFIPYLALHENGQAIFGSRSLLVKLDSGKRIEFLYSCTYGITMQDAPRPSFSVQTWEAPRFYEHESMDLIQSLIASAANLNLNGQRGNKRRRVGSLTPEHAIIAGSCFVYRIELSHDNAPPQSNSNNHIEDDMRALQKVPGLPPIAHQQIDGHRPRKSFASELKALDSTFSASQTLPWKLKFQIRLLVSNGYLTPSQTLAMLPEFQKLHGRSELDICITALQRFRNQILYAGSDTDAKDLELEALVQQLREAEAKAKSDDRLRSTDGPINLSSDHLAMIHRAMITPAGIYLDGPDAEPMNRVLRKYPNHHEFFLRVQFGDEDGEPVRFNPRVSNDLIYNERFKSVLRNGISIAGRRYNFLGFSHSSLRAQSCWFMAPFTHNGSLLFDRMLIQQLGDFTKIRCPAKCAARIGQAFSETPTAVSFPPETFIKINDVERNGRVFSDGVGTLSLAAMRKIWKAVPSMRDTKPTCFQIRFQGAKGMISLDNRLEGERVHLRPSMIKFEGSTSVDIELCGSNARPLPMFLNRQVIKILEDMGVDDHWFLDLQSQEIERLRNITSTAANAAKFLKSQSIGETGSLSWFIKKLTSLGLEFRSDRFLRDVLELSVMMQVRVMKYRARIPVPLGLTLFGVMDETGILEEGQVFCTFTQGKDTTILIGKNLVITRAPALHPGDVQLVEAVNVPDHSPLRWLSNCICFSQKGERDLPSKLSGGDLDGDLYNIVWDSGCKPTHYCHPADYPRQLPQDIGRTVERDDMTDFFIKFMETDQLGRIATSHQVLADQKNMGTSDPDCKLLAELHSTAVDFSKTGIPVDMKLMPKVIPVRPDFMAPGPNIKIHKKEGLLIEKDDNTPIDENDEEDFTPYKYYESTKILGKLFRAIDEHAVFSDLHKYRMTSRDSLEILDQVWDYVVRETRLIQWHQHLSEAQEIREMYEESILSIMKSYSEHPARPISELEAFIGNILGTQGIQSRRQRDLSIPMKEAFDREVASTVRFIRGVTDDYEDLEETLARSIACFSVSLGEVSRAPAGGRKTEPLVSFRYVACAVCLRALDKYLEDD</sequence>
<keyword evidence="6" id="KW-1185">Reference proteome</keyword>
<organism evidence="5 6">
    <name type="scientific">Mollisia scopiformis</name>
    <name type="common">Conifer needle endophyte fungus</name>
    <name type="synonym">Phialocephala scopiformis</name>
    <dbReference type="NCBI Taxonomy" id="149040"/>
    <lineage>
        <taxon>Eukaryota</taxon>
        <taxon>Fungi</taxon>
        <taxon>Dikarya</taxon>
        <taxon>Ascomycota</taxon>
        <taxon>Pezizomycotina</taxon>
        <taxon>Leotiomycetes</taxon>
        <taxon>Helotiales</taxon>
        <taxon>Mollisiaceae</taxon>
        <taxon>Mollisia</taxon>
    </lineage>
</organism>
<dbReference type="Gene3D" id="3.30.70.330">
    <property type="match status" value="1"/>
</dbReference>
<dbReference type="STRING" id="149040.A0A194XMC2"/>
<dbReference type="InterPro" id="IPR007855">
    <property type="entry name" value="RDRP"/>
</dbReference>
<evidence type="ECO:0000256" key="3">
    <source>
        <dbReference type="SAM" id="Coils"/>
    </source>
</evidence>
<dbReference type="Pfam" id="PF25358">
    <property type="entry name" value="PH_fung_RdRP"/>
    <property type="match status" value="1"/>
</dbReference>
<dbReference type="InterPro" id="IPR057503">
    <property type="entry name" value="PH_RdRP"/>
</dbReference>
<dbReference type="GO" id="GO:0003968">
    <property type="term" value="F:RNA-directed RNA polymerase activity"/>
    <property type="evidence" value="ECO:0007669"/>
    <property type="project" value="UniProtKB-KW"/>
</dbReference>
<dbReference type="CDD" id="cd00590">
    <property type="entry name" value="RRM_SF"/>
    <property type="match status" value="1"/>
</dbReference>
<dbReference type="Pfam" id="PF05183">
    <property type="entry name" value="RdRP"/>
    <property type="match status" value="1"/>
</dbReference>
<evidence type="ECO:0000256" key="1">
    <source>
        <dbReference type="PROSITE-ProRule" id="PRU00176"/>
    </source>
</evidence>
<protein>
    <recommendedName>
        <fullName evidence="2">RNA-dependent RNA polymerase</fullName>
        <ecNumber evidence="2">2.7.7.48</ecNumber>
    </recommendedName>
</protein>
<dbReference type="InterPro" id="IPR057596">
    <property type="entry name" value="RDRP_core"/>
</dbReference>
<keyword evidence="2" id="KW-0548">Nucleotidyltransferase</keyword>
<keyword evidence="2" id="KW-0696">RNA-directed RNA polymerase</keyword>
<keyword evidence="3" id="KW-0175">Coiled coil</keyword>
<proteinExistence type="inferred from homology"/>